<sequence>MAMEFSDQELNQVSDVIAALDERSFNEQVSETLADLISKVQAQGAKGTLTIKLIVEPVSYSQDQIRITGEYQMAPPKHQSNPTKMRSVNLDQLTLFQWVETEIIDDPEDETDDVEVEVISEDYRLEPARKQLAAV</sequence>
<dbReference type="RefSeq" id="WP_154546415.1">
    <property type="nucleotide sequence ID" value="NZ_VUMY01000023.1"/>
</dbReference>
<keyword evidence="2" id="KW-1185">Reference proteome</keyword>
<comment type="caution">
    <text evidence="1">The sequence shown here is derived from an EMBL/GenBank/DDBJ whole genome shotgun (WGS) entry which is preliminary data.</text>
</comment>
<proteinExistence type="predicted"/>
<name>A0A7K0K6B6_9ACTO</name>
<protein>
    <submittedName>
        <fullName evidence="1">Uncharacterized protein</fullName>
    </submittedName>
</protein>
<accession>A0A7K0K6B6</accession>
<dbReference type="EMBL" id="VUMY01000023">
    <property type="protein sequence ID" value="MST50590.1"/>
    <property type="molecule type" value="Genomic_DNA"/>
</dbReference>
<evidence type="ECO:0000313" key="2">
    <source>
        <dbReference type="Proteomes" id="UP000442535"/>
    </source>
</evidence>
<dbReference type="AlphaFoldDB" id="A0A7K0K6B6"/>
<dbReference type="Proteomes" id="UP000442535">
    <property type="component" value="Unassembled WGS sequence"/>
</dbReference>
<evidence type="ECO:0000313" key="1">
    <source>
        <dbReference type="EMBL" id="MST50590.1"/>
    </source>
</evidence>
<organism evidence="1 2">
    <name type="scientific">Mobiluncus porci</name>
    <dbReference type="NCBI Taxonomy" id="2652278"/>
    <lineage>
        <taxon>Bacteria</taxon>
        <taxon>Bacillati</taxon>
        <taxon>Actinomycetota</taxon>
        <taxon>Actinomycetes</taxon>
        <taxon>Actinomycetales</taxon>
        <taxon>Actinomycetaceae</taxon>
        <taxon>Mobiluncus</taxon>
    </lineage>
</organism>
<gene>
    <name evidence="1" type="ORF">FYJ63_10215</name>
</gene>
<reference evidence="1 2" key="1">
    <citation type="submission" date="2019-08" db="EMBL/GenBank/DDBJ databases">
        <title>In-depth cultivation of the pig gut microbiome towards novel bacterial diversity and tailored functional studies.</title>
        <authorList>
            <person name="Wylensek D."/>
            <person name="Hitch T.C.A."/>
            <person name="Clavel T."/>
        </authorList>
    </citation>
    <scope>NUCLEOTIDE SEQUENCE [LARGE SCALE GENOMIC DNA]</scope>
    <source>
        <strain evidence="1 2">RF-GAM-744-WT-7</strain>
    </source>
</reference>